<dbReference type="GO" id="GO:0015035">
    <property type="term" value="F:protein-disulfide reductase activity"/>
    <property type="evidence" value="ECO:0007669"/>
    <property type="project" value="TreeGrafter"/>
</dbReference>
<comment type="subcellular location">
    <subcellularLocation>
        <location evidence="1">Cell membrane</location>
        <topology evidence="1">Multi-pass membrane protein</topology>
    </subcellularLocation>
</comment>
<keyword evidence="3 7" id="KW-0812">Transmembrane</keyword>
<keyword evidence="8" id="KW-0732">Signal</keyword>
<organism evidence="10">
    <name type="scientific">Ignavibacterium album</name>
    <dbReference type="NCBI Taxonomy" id="591197"/>
    <lineage>
        <taxon>Bacteria</taxon>
        <taxon>Pseudomonadati</taxon>
        <taxon>Ignavibacteriota</taxon>
        <taxon>Ignavibacteria</taxon>
        <taxon>Ignavibacteriales</taxon>
        <taxon>Ignavibacteriaceae</taxon>
        <taxon>Ignavibacterium</taxon>
    </lineage>
</organism>
<dbReference type="GO" id="GO:0045454">
    <property type="term" value="P:cell redox homeostasis"/>
    <property type="evidence" value="ECO:0007669"/>
    <property type="project" value="TreeGrafter"/>
</dbReference>
<dbReference type="AlphaFoldDB" id="A0A832DEC2"/>
<accession>A0A832DEC2</accession>
<evidence type="ECO:0000256" key="4">
    <source>
        <dbReference type="ARBA" id="ARBA00022748"/>
    </source>
</evidence>
<comment type="caution">
    <text evidence="10">The sequence shown here is derived from an EMBL/GenBank/DDBJ whole genome shotgun (WGS) entry which is preliminary data.</text>
</comment>
<feature type="chain" id="PRO_5032883663" evidence="8">
    <location>
        <begin position="26"/>
        <end position="591"/>
    </location>
</feature>
<evidence type="ECO:0000256" key="7">
    <source>
        <dbReference type="SAM" id="Phobius"/>
    </source>
</evidence>
<evidence type="ECO:0000259" key="9">
    <source>
        <dbReference type="PROSITE" id="PS51352"/>
    </source>
</evidence>
<dbReference type="InterPro" id="IPR012336">
    <property type="entry name" value="Thioredoxin-like_fold"/>
</dbReference>
<sequence>MKKNTILKIVLIAVFYLSNTFSQFGQNSEIVKIQSYSSFDKIYTGSEFKVAVKVNVADSWHINSNKPKEDFLIPTELTLDEIQGFRIIKTVYPEAKEYKFSFSETPLVVWEGEILIGALIKVDENIKPGKYLLVINLYYQACNNQSCLAPASVSDTLEIEIADKSTPVNQINQEIFEKINLTETQQTVTTNENKDSISSTLERSGLLVGLLFVFLGGLALNLTPCVYPLIPITIGYFGGQSEGRTSRLTLMGLLFMLGMAVTYSVVGVVTSLTGAVFGALLQNPIVILIIVAIFIVLSLSMFGVYEFKLPDSWVAKAGGAKGGYYGAFFMGLTMGIVAAPCIGPFVLGLVTYVAAKGDPLFGFLMFFVLALGLGLPYLFLAIFSGKIKNLPRAGLWMDAVKHIFGFILLAMALYFLLPLLPKEISGYVLPVFGIFSAIYILFFDKAAKGVKGFTIFKVVFSLIVIAISVWSLIPSDKQSIDWQPYTDSALTSFEGKKGAIIDFYADWCIPCKELDAITFSEPKVIDESKNFVTLKADMTKSLAPEVSELREKYKIVGVPTVLILNSKGEEVTRITGFVNADEFLKILQSVQ</sequence>
<evidence type="ECO:0000256" key="8">
    <source>
        <dbReference type="SAM" id="SignalP"/>
    </source>
</evidence>
<dbReference type="PROSITE" id="PS51352">
    <property type="entry name" value="THIOREDOXIN_2"/>
    <property type="match status" value="1"/>
</dbReference>
<keyword evidence="5 7" id="KW-1133">Transmembrane helix</keyword>
<evidence type="ECO:0000256" key="2">
    <source>
        <dbReference type="ARBA" id="ARBA00022475"/>
    </source>
</evidence>
<dbReference type="InterPro" id="IPR003834">
    <property type="entry name" value="Cyt_c_assmbl_TM_dom"/>
</dbReference>
<dbReference type="PANTHER" id="PTHR32234:SF0">
    <property type="entry name" value="THIOL:DISULFIDE INTERCHANGE PROTEIN DSBD"/>
    <property type="match status" value="1"/>
</dbReference>
<dbReference type="InterPro" id="IPR013766">
    <property type="entry name" value="Thioredoxin_domain"/>
</dbReference>
<evidence type="ECO:0000256" key="6">
    <source>
        <dbReference type="ARBA" id="ARBA00023136"/>
    </source>
</evidence>
<dbReference type="GO" id="GO:0005886">
    <property type="term" value="C:plasma membrane"/>
    <property type="evidence" value="ECO:0007669"/>
    <property type="project" value="UniProtKB-SubCell"/>
</dbReference>
<dbReference type="PANTHER" id="PTHR32234">
    <property type="entry name" value="THIOL:DISULFIDE INTERCHANGE PROTEIN DSBD"/>
    <property type="match status" value="1"/>
</dbReference>
<keyword evidence="2" id="KW-1003">Cell membrane</keyword>
<feature type="transmembrane region" description="Helical" evidence="7">
    <location>
        <begin position="326"/>
        <end position="354"/>
    </location>
</feature>
<dbReference type="Pfam" id="PF13098">
    <property type="entry name" value="Thioredoxin_2"/>
    <property type="match status" value="1"/>
</dbReference>
<dbReference type="Pfam" id="PF02683">
    <property type="entry name" value="DsbD_TM"/>
    <property type="match status" value="1"/>
</dbReference>
<feature type="transmembrane region" description="Helical" evidence="7">
    <location>
        <begin position="360"/>
        <end position="383"/>
    </location>
</feature>
<feature type="transmembrane region" description="Helical" evidence="7">
    <location>
        <begin position="206"/>
        <end position="230"/>
    </location>
</feature>
<feature type="transmembrane region" description="Helical" evidence="7">
    <location>
        <begin position="250"/>
        <end position="279"/>
    </location>
</feature>
<reference evidence="10" key="1">
    <citation type="journal article" date="2020" name="mSystems">
        <title>Genome- and Community-Level Interaction Insights into Carbon Utilization and Element Cycling Functions of Hydrothermarchaeota in Hydrothermal Sediment.</title>
        <authorList>
            <person name="Zhou Z."/>
            <person name="Liu Y."/>
            <person name="Xu W."/>
            <person name="Pan J."/>
            <person name="Luo Z.H."/>
            <person name="Li M."/>
        </authorList>
    </citation>
    <scope>NUCLEOTIDE SEQUENCE [LARGE SCALE GENOMIC DNA]</scope>
    <source>
        <strain evidence="10">SpSt-500</strain>
    </source>
</reference>
<keyword evidence="6 7" id="KW-0472">Membrane</keyword>
<gene>
    <name evidence="10" type="ORF">ENS56_03640</name>
</gene>
<feature type="transmembrane region" description="Helical" evidence="7">
    <location>
        <begin position="455"/>
        <end position="473"/>
    </location>
</feature>
<protein>
    <submittedName>
        <fullName evidence="10">Thiol:disulfide interchange protein</fullName>
    </submittedName>
</protein>
<name>A0A832DEC2_9BACT</name>
<feature type="transmembrane region" description="Helical" evidence="7">
    <location>
        <begin position="285"/>
        <end position="305"/>
    </location>
</feature>
<dbReference type="EMBL" id="DSVI01000004">
    <property type="protein sequence ID" value="HGT47104.1"/>
    <property type="molecule type" value="Genomic_DNA"/>
</dbReference>
<keyword evidence="4" id="KW-0201">Cytochrome c-type biogenesis</keyword>
<feature type="transmembrane region" description="Helical" evidence="7">
    <location>
        <begin position="426"/>
        <end position="443"/>
    </location>
</feature>
<feature type="transmembrane region" description="Helical" evidence="7">
    <location>
        <begin position="403"/>
        <end position="420"/>
    </location>
</feature>
<proteinExistence type="predicted"/>
<dbReference type="GO" id="GO:0017004">
    <property type="term" value="P:cytochrome complex assembly"/>
    <property type="evidence" value="ECO:0007669"/>
    <property type="project" value="UniProtKB-KW"/>
</dbReference>
<evidence type="ECO:0000313" key="10">
    <source>
        <dbReference type="EMBL" id="HGT47104.1"/>
    </source>
</evidence>
<feature type="domain" description="Thioredoxin" evidence="9">
    <location>
        <begin position="479"/>
        <end position="591"/>
    </location>
</feature>
<evidence type="ECO:0000256" key="5">
    <source>
        <dbReference type="ARBA" id="ARBA00022989"/>
    </source>
</evidence>
<dbReference type="InterPro" id="IPR036249">
    <property type="entry name" value="Thioredoxin-like_sf"/>
</dbReference>
<dbReference type="Gene3D" id="3.40.30.10">
    <property type="entry name" value="Glutaredoxin"/>
    <property type="match status" value="1"/>
</dbReference>
<feature type="signal peptide" evidence="8">
    <location>
        <begin position="1"/>
        <end position="25"/>
    </location>
</feature>
<evidence type="ECO:0000256" key="3">
    <source>
        <dbReference type="ARBA" id="ARBA00022692"/>
    </source>
</evidence>
<evidence type="ECO:0000256" key="1">
    <source>
        <dbReference type="ARBA" id="ARBA00004651"/>
    </source>
</evidence>
<dbReference type="SUPFAM" id="SSF52833">
    <property type="entry name" value="Thioredoxin-like"/>
    <property type="match status" value="1"/>
</dbReference>